<dbReference type="RefSeq" id="WP_190421168.1">
    <property type="nucleotide sequence ID" value="NZ_JAMPKK010000077.1"/>
</dbReference>
<comment type="caution">
    <text evidence="2">The sequence shown here is derived from an EMBL/GenBank/DDBJ whole genome shotgun (WGS) entry which is preliminary data.</text>
</comment>
<evidence type="ECO:0000256" key="1">
    <source>
        <dbReference type="SAM" id="MobiDB-lite"/>
    </source>
</evidence>
<sequence>MQTIDRGSPLVPFWSDRIYKRLQQNLTSFGQQRSPDFRGDHCRHYRGDGVKPI</sequence>
<reference evidence="2 3" key="1">
    <citation type="submission" date="2022-04" db="EMBL/GenBank/DDBJ databases">
        <title>Positive selection, recombination, and allopatry shape intraspecific diversity of widespread and dominant cyanobacteria.</title>
        <authorList>
            <person name="Wei J."/>
            <person name="Shu W."/>
            <person name="Hu C."/>
        </authorList>
    </citation>
    <scope>NUCLEOTIDE SEQUENCE [LARGE SCALE GENOMIC DNA]</scope>
    <source>
        <strain evidence="2 3">GB2-A5</strain>
    </source>
</reference>
<dbReference type="EMBL" id="JAMPKK010000077">
    <property type="protein sequence ID" value="MEP0867579.1"/>
    <property type="molecule type" value="Genomic_DNA"/>
</dbReference>
<gene>
    <name evidence="2" type="ORF">NDI37_24330</name>
</gene>
<name>A0ABV0JWR8_9CYAN</name>
<evidence type="ECO:0000313" key="3">
    <source>
        <dbReference type="Proteomes" id="UP001442494"/>
    </source>
</evidence>
<proteinExistence type="predicted"/>
<evidence type="ECO:0000313" key="2">
    <source>
        <dbReference type="EMBL" id="MEP0867579.1"/>
    </source>
</evidence>
<feature type="compositionally biased region" description="Basic and acidic residues" evidence="1">
    <location>
        <begin position="35"/>
        <end position="53"/>
    </location>
</feature>
<accession>A0ABV0JWR8</accession>
<feature type="region of interest" description="Disordered" evidence="1">
    <location>
        <begin position="30"/>
        <end position="53"/>
    </location>
</feature>
<organism evidence="2 3">
    <name type="scientific">Funiculus sociatus GB2-A5</name>
    <dbReference type="NCBI Taxonomy" id="2933946"/>
    <lineage>
        <taxon>Bacteria</taxon>
        <taxon>Bacillati</taxon>
        <taxon>Cyanobacteriota</taxon>
        <taxon>Cyanophyceae</taxon>
        <taxon>Coleofasciculales</taxon>
        <taxon>Coleofasciculaceae</taxon>
        <taxon>Funiculus</taxon>
    </lineage>
</organism>
<protein>
    <submittedName>
        <fullName evidence="2">Uncharacterized protein</fullName>
    </submittedName>
</protein>
<keyword evidence="3" id="KW-1185">Reference proteome</keyword>
<dbReference type="Proteomes" id="UP001442494">
    <property type="component" value="Unassembled WGS sequence"/>
</dbReference>